<dbReference type="AlphaFoldDB" id="A0AA45KFF3"/>
<gene>
    <name evidence="2" type="ORF">JW886_05715</name>
</gene>
<dbReference type="InterPro" id="IPR036005">
    <property type="entry name" value="Creatinase/aminopeptidase-like"/>
</dbReference>
<evidence type="ECO:0000313" key="3">
    <source>
        <dbReference type="Proteomes" id="UP000663608"/>
    </source>
</evidence>
<dbReference type="InterPro" id="IPR050659">
    <property type="entry name" value="Peptidase_M24B"/>
</dbReference>
<name>A0AA45KFF3_9LACT</name>
<keyword evidence="3" id="KW-1185">Reference proteome</keyword>
<dbReference type="Pfam" id="PF00557">
    <property type="entry name" value="Peptidase_M24"/>
    <property type="match status" value="1"/>
</dbReference>
<evidence type="ECO:0000259" key="1">
    <source>
        <dbReference type="Pfam" id="PF00557"/>
    </source>
</evidence>
<dbReference type="SUPFAM" id="SSF55920">
    <property type="entry name" value="Creatinase/aminopeptidase"/>
    <property type="match status" value="1"/>
</dbReference>
<dbReference type="Gene3D" id="3.90.230.10">
    <property type="entry name" value="Creatinase/methionine aminopeptidase superfamily"/>
    <property type="match status" value="1"/>
</dbReference>
<dbReference type="PANTHER" id="PTHR46112:SF2">
    <property type="entry name" value="XAA-PRO AMINOPEPTIDASE P-RELATED"/>
    <property type="match status" value="1"/>
</dbReference>
<dbReference type="CDD" id="cd01066">
    <property type="entry name" value="APP_MetAP"/>
    <property type="match status" value="1"/>
</dbReference>
<dbReference type="InterPro" id="IPR000994">
    <property type="entry name" value="Pept_M24"/>
</dbReference>
<dbReference type="InterPro" id="IPR029149">
    <property type="entry name" value="Creatin/AminoP/Spt16_N"/>
</dbReference>
<organism evidence="2 3">
    <name type="scientific">Lactococcus taiwanensis</name>
    <dbReference type="NCBI Taxonomy" id="1151742"/>
    <lineage>
        <taxon>Bacteria</taxon>
        <taxon>Bacillati</taxon>
        <taxon>Bacillota</taxon>
        <taxon>Bacilli</taxon>
        <taxon>Lactobacillales</taxon>
        <taxon>Streptococcaceae</taxon>
        <taxon>Lactococcus</taxon>
    </lineage>
</organism>
<dbReference type="Proteomes" id="UP000663608">
    <property type="component" value="Chromosome"/>
</dbReference>
<sequence>MIQLKKSKIPQIEENLIPIYLSDETMQERKAKLLSIMKKSSYEALIIYADLEHGSNFEYLTGFLPRFEEALLVIKVSGESHLVLGNENLNKADKARLPAKAVHLPHFSLPNQPMDPEKNLNEAFLACDLPSHGRVGLVGWKNFTNQTEDNRSLFDLPYFIVETLFKMFPSVSFSNATALFIGEEGVRTTNNANEFAHYEFGAALAGNCMLETMNRIEIGKTEMELATSLSALGQAHNVVTILASGERFVKANLYPTHKQIQLGERLALTTGYKGGLQSRSGYAVARQEELPKGEQDYLERLAIPYFKAVKTWLETIKIGMKGQELYQAIESVLPKKTYGWHLNPGHLTADEEWLSSPVYPESTELLRSGMLFQIDIIPSVAGYNGVSCESGIFLADEALRKEIEQEYPALWQRIKNRRAYLIEELGIQISEEILPTSNITAYLRPFLLDKDSVLTAR</sequence>
<evidence type="ECO:0000313" key="2">
    <source>
        <dbReference type="EMBL" id="QSE75976.1"/>
    </source>
</evidence>
<protein>
    <submittedName>
        <fullName evidence="2">M24 family metallopeptidase</fullName>
    </submittedName>
</protein>
<feature type="domain" description="Peptidase M24" evidence="1">
    <location>
        <begin position="202"/>
        <end position="376"/>
    </location>
</feature>
<dbReference type="RefSeq" id="WP_205871531.1">
    <property type="nucleotide sequence ID" value="NZ_CP070872.1"/>
</dbReference>
<dbReference type="EMBL" id="CP070872">
    <property type="protein sequence ID" value="QSE75976.1"/>
    <property type="molecule type" value="Genomic_DNA"/>
</dbReference>
<dbReference type="KEGG" id="lti:JW886_05715"/>
<accession>A0AA45KFF3</accession>
<proteinExistence type="predicted"/>
<reference evidence="2 3" key="1">
    <citation type="submission" date="2021-02" db="EMBL/GenBank/DDBJ databases">
        <title>Complete genome sequence of Lactococcus lactis strain K_LL004.</title>
        <authorList>
            <person name="Kim H.B."/>
        </authorList>
    </citation>
    <scope>NUCLEOTIDE SEQUENCE [LARGE SCALE GENOMIC DNA]</scope>
    <source>
        <strain evidence="2 3">K_LL004</strain>
    </source>
</reference>
<dbReference type="PANTHER" id="PTHR46112">
    <property type="entry name" value="AMINOPEPTIDASE"/>
    <property type="match status" value="1"/>
</dbReference>
<dbReference type="SUPFAM" id="SSF53092">
    <property type="entry name" value="Creatinase/prolidase N-terminal domain"/>
    <property type="match status" value="1"/>
</dbReference>